<evidence type="ECO:0000313" key="1">
    <source>
        <dbReference type="EMBL" id="ECR4284437.1"/>
    </source>
</evidence>
<proteinExistence type="predicted"/>
<accession>A0A5Z0S3Z5</accession>
<dbReference type="EMBL" id="AAKGCW010000033">
    <property type="protein sequence ID" value="ECR4284437.1"/>
    <property type="molecule type" value="Genomic_DNA"/>
</dbReference>
<organism evidence="1">
    <name type="scientific">Salmonella enterica</name>
    <name type="common">Salmonella choleraesuis</name>
    <dbReference type="NCBI Taxonomy" id="28901"/>
    <lineage>
        <taxon>Bacteria</taxon>
        <taxon>Pseudomonadati</taxon>
        <taxon>Pseudomonadota</taxon>
        <taxon>Gammaproteobacteria</taxon>
        <taxon>Enterobacterales</taxon>
        <taxon>Enterobacteriaceae</taxon>
        <taxon>Salmonella</taxon>
    </lineage>
</organism>
<name>A0A5Z0S3Z5_SALER</name>
<reference evidence="1" key="1">
    <citation type="submission" date="2019-09" db="EMBL/GenBank/DDBJ databases">
        <authorList>
            <consortium name="PulseNet: The National Subtyping Network for Foodborne Disease Surveillance"/>
            <person name="Tarr C.L."/>
            <person name="Trees E."/>
            <person name="Katz L.S."/>
            <person name="Carleton-Romer H.A."/>
            <person name="Stroika S."/>
            <person name="Kucerova Z."/>
            <person name="Roache K.F."/>
            <person name="Sabol A.L."/>
            <person name="Besser J."/>
            <person name="Gerner-Smidt P."/>
        </authorList>
    </citation>
    <scope>NUCLEOTIDE SEQUENCE</scope>
    <source>
        <strain evidence="1">PNUSAS096135</strain>
    </source>
</reference>
<dbReference type="AlphaFoldDB" id="A0A5Z0S3Z5"/>
<comment type="caution">
    <text evidence="1">The sequence shown here is derived from an EMBL/GenBank/DDBJ whole genome shotgun (WGS) entry which is preliminary data.</text>
</comment>
<sequence length="65" mass="7598">MFCVHRQFVSATKQRDKMCFWSTAHTPKRYDHALPDTLSNQCLQSVPNLFRKCLQPVPNLFAQCL</sequence>
<protein>
    <submittedName>
        <fullName evidence="1">Uncharacterized protein</fullName>
    </submittedName>
</protein>
<gene>
    <name evidence="1" type="ORF">F1C30_22365</name>
</gene>